<reference evidence="1" key="1">
    <citation type="submission" date="2023-10" db="EMBL/GenBank/DDBJ databases">
        <authorList>
            <person name="Domelevo Entfellner J.-B."/>
        </authorList>
    </citation>
    <scope>NUCLEOTIDE SEQUENCE</scope>
</reference>
<proteinExistence type="predicted"/>
<keyword evidence="2" id="KW-1185">Reference proteome</keyword>
<dbReference type="EMBL" id="OY731401">
    <property type="protein sequence ID" value="CAJ1948884.1"/>
    <property type="molecule type" value="Genomic_DNA"/>
</dbReference>
<accession>A0AA86VB74</accession>
<evidence type="ECO:0000313" key="1">
    <source>
        <dbReference type="EMBL" id="CAJ1948884.1"/>
    </source>
</evidence>
<name>A0AA86VB74_9FABA</name>
<dbReference type="Proteomes" id="UP001189624">
    <property type="component" value="Chromosome 4"/>
</dbReference>
<protein>
    <submittedName>
        <fullName evidence="1">Uncharacterized protein</fullName>
    </submittedName>
</protein>
<dbReference type="Gramene" id="rna-AYBTSS11_LOCUS13442">
    <property type="protein sequence ID" value="CAJ1948884.1"/>
    <property type="gene ID" value="gene-AYBTSS11_LOCUS13442"/>
</dbReference>
<evidence type="ECO:0000313" key="2">
    <source>
        <dbReference type="Proteomes" id="UP001189624"/>
    </source>
</evidence>
<dbReference type="AlphaFoldDB" id="A0AA86VB74"/>
<sequence>MQLSPLHQARLEHIRGYTWHPMLRLDFGILAKFRWEDDVCADIDSIGWRFLLQSPPTHVYPQAVLDFLASISYTETPSMVLGLSPTKMVTYFMGGMYRTTTLDEFNVTIGFVQPEDVLTRDYQDAICARPTNLTTDEM</sequence>
<organism evidence="1 2">
    <name type="scientific">Sphenostylis stenocarpa</name>
    <dbReference type="NCBI Taxonomy" id="92480"/>
    <lineage>
        <taxon>Eukaryota</taxon>
        <taxon>Viridiplantae</taxon>
        <taxon>Streptophyta</taxon>
        <taxon>Embryophyta</taxon>
        <taxon>Tracheophyta</taxon>
        <taxon>Spermatophyta</taxon>
        <taxon>Magnoliopsida</taxon>
        <taxon>eudicotyledons</taxon>
        <taxon>Gunneridae</taxon>
        <taxon>Pentapetalae</taxon>
        <taxon>rosids</taxon>
        <taxon>fabids</taxon>
        <taxon>Fabales</taxon>
        <taxon>Fabaceae</taxon>
        <taxon>Papilionoideae</taxon>
        <taxon>50 kb inversion clade</taxon>
        <taxon>NPAAA clade</taxon>
        <taxon>indigoferoid/millettioid clade</taxon>
        <taxon>Phaseoleae</taxon>
        <taxon>Sphenostylis</taxon>
    </lineage>
</organism>
<gene>
    <name evidence="1" type="ORF">AYBTSS11_LOCUS13442</name>
</gene>